<dbReference type="GeneID" id="63683080"/>
<sequence length="510" mass="57619">MNRVWKIPELVDTIAIHLDLSSLTSVARTNRLLWNVSIALLWETITTDALACLIRALELERQYSVQYSPTALDRFAHHAQYVRSLCIPHGIRPTVRRTLQRILDQAGKGNLRVWFRIASIQVPEGEESNGLYPYWIDAQAELFRACLSPSVRQVIISIGTNALRYLNYLTTLLEGIIGRCPAVDLLQAQRQFIGSGVQRLSVEFKDALLRISAKGYLRSVRTFVMDLWALAPEVLQALARLHQLEALHIKVVPGNILFKENIYLRILRDLSTDSFRAMSDDAFPANSFLALRTLDVDLPSNILKRLLSVTPGIGTLRVCFPRCEGSLSLQAISPPLRLQSLSLNFANLHYALTENPDSLLLPFAVCKEIRYLSLDLPFVHAFWDKDLERIGVMWPCLQRLRLTGLCAPITVSYTVRGIHSLLRRCPDLDDLDLYMPIAQEVISQMSDEIVVLRPLIIRPLGSLTDTDERTAVSSSAARLYVLCPNVRILPDRVSDWEGVMEHLQLLQLGV</sequence>
<organism evidence="1 2">
    <name type="scientific">Dacryopinax primogenitus (strain DJM 731)</name>
    <name type="common">Brown rot fungus</name>
    <dbReference type="NCBI Taxonomy" id="1858805"/>
    <lineage>
        <taxon>Eukaryota</taxon>
        <taxon>Fungi</taxon>
        <taxon>Dikarya</taxon>
        <taxon>Basidiomycota</taxon>
        <taxon>Agaricomycotina</taxon>
        <taxon>Dacrymycetes</taxon>
        <taxon>Dacrymycetales</taxon>
        <taxon>Dacrymycetaceae</taxon>
        <taxon>Dacryopinax</taxon>
    </lineage>
</organism>
<dbReference type="Proteomes" id="UP000030653">
    <property type="component" value="Unassembled WGS sequence"/>
</dbReference>
<reference evidence="1 2" key="1">
    <citation type="journal article" date="2012" name="Science">
        <title>The Paleozoic origin of enzymatic lignin decomposition reconstructed from 31 fungal genomes.</title>
        <authorList>
            <person name="Floudas D."/>
            <person name="Binder M."/>
            <person name="Riley R."/>
            <person name="Barry K."/>
            <person name="Blanchette R.A."/>
            <person name="Henrissat B."/>
            <person name="Martinez A.T."/>
            <person name="Otillar R."/>
            <person name="Spatafora J.W."/>
            <person name="Yadav J.S."/>
            <person name="Aerts A."/>
            <person name="Benoit I."/>
            <person name="Boyd A."/>
            <person name="Carlson A."/>
            <person name="Copeland A."/>
            <person name="Coutinho P.M."/>
            <person name="de Vries R.P."/>
            <person name="Ferreira P."/>
            <person name="Findley K."/>
            <person name="Foster B."/>
            <person name="Gaskell J."/>
            <person name="Glotzer D."/>
            <person name="Gorecki P."/>
            <person name="Heitman J."/>
            <person name="Hesse C."/>
            <person name="Hori C."/>
            <person name="Igarashi K."/>
            <person name="Jurgens J.A."/>
            <person name="Kallen N."/>
            <person name="Kersten P."/>
            <person name="Kohler A."/>
            <person name="Kuees U."/>
            <person name="Kumar T.K.A."/>
            <person name="Kuo A."/>
            <person name="LaButti K."/>
            <person name="Larrondo L.F."/>
            <person name="Lindquist E."/>
            <person name="Ling A."/>
            <person name="Lombard V."/>
            <person name="Lucas S."/>
            <person name="Lundell T."/>
            <person name="Martin R."/>
            <person name="McLaughlin D.J."/>
            <person name="Morgenstern I."/>
            <person name="Morin E."/>
            <person name="Murat C."/>
            <person name="Nagy L.G."/>
            <person name="Nolan M."/>
            <person name="Ohm R.A."/>
            <person name="Patyshakuliyeva A."/>
            <person name="Rokas A."/>
            <person name="Ruiz-Duenas F.J."/>
            <person name="Sabat G."/>
            <person name="Salamov A."/>
            <person name="Samejima M."/>
            <person name="Schmutz J."/>
            <person name="Slot J.C."/>
            <person name="St John F."/>
            <person name="Stenlid J."/>
            <person name="Sun H."/>
            <person name="Sun S."/>
            <person name="Syed K."/>
            <person name="Tsang A."/>
            <person name="Wiebenga A."/>
            <person name="Young D."/>
            <person name="Pisabarro A."/>
            <person name="Eastwood D.C."/>
            <person name="Martin F."/>
            <person name="Cullen D."/>
            <person name="Grigoriev I.V."/>
            <person name="Hibbett D.S."/>
        </authorList>
    </citation>
    <scope>NUCLEOTIDE SEQUENCE [LARGE SCALE GENOMIC DNA]</scope>
    <source>
        <strain evidence="1 2">DJM-731 SS1</strain>
    </source>
</reference>
<dbReference type="HOGENOM" id="CLU_534202_0_0_1"/>
<dbReference type="InterPro" id="IPR032675">
    <property type="entry name" value="LRR_dom_sf"/>
</dbReference>
<dbReference type="AlphaFoldDB" id="M5G9Y4"/>
<evidence type="ECO:0000313" key="1">
    <source>
        <dbReference type="EMBL" id="EJU05135.1"/>
    </source>
</evidence>
<keyword evidence="2" id="KW-1185">Reference proteome</keyword>
<gene>
    <name evidence="1" type="ORF">DACRYDRAFT_105019</name>
</gene>
<dbReference type="RefSeq" id="XP_040632029.1">
    <property type="nucleotide sequence ID" value="XM_040768018.1"/>
</dbReference>
<dbReference type="Gene3D" id="3.80.10.10">
    <property type="entry name" value="Ribonuclease Inhibitor"/>
    <property type="match status" value="1"/>
</dbReference>
<dbReference type="EMBL" id="JH795857">
    <property type="protein sequence ID" value="EJU05135.1"/>
    <property type="molecule type" value="Genomic_DNA"/>
</dbReference>
<protein>
    <submittedName>
        <fullName evidence="1">Uncharacterized protein</fullName>
    </submittedName>
</protein>
<name>M5G9Y4_DACPD</name>
<proteinExistence type="predicted"/>
<evidence type="ECO:0000313" key="2">
    <source>
        <dbReference type="Proteomes" id="UP000030653"/>
    </source>
</evidence>
<accession>M5G9Y4</accession>